<protein>
    <recommendedName>
        <fullName evidence="7">Major facilitator superfamily (MFS) profile domain-containing protein</fullName>
    </recommendedName>
</protein>
<evidence type="ECO:0000256" key="2">
    <source>
        <dbReference type="ARBA" id="ARBA00022448"/>
    </source>
</evidence>
<feature type="domain" description="Major facilitator superfamily (MFS) profile" evidence="7">
    <location>
        <begin position="13"/>
        <end position="446"/>
    </location>
</feature>
<dbReference type="InterPro" id="IPR020846">
    <property type="entry name" value="MFS_dom"/>
</dbReference>
<evidence type="ECO:0000259" key="7">
    <source>
        <dbReference type="PROSITE" id="PS50850"/>
    </source>
</evidence>
<evidence type="ECO:0000256" key="1">
    <source>
        <dbReference type="ARBA" id="ARBA00004141"/>
    </source>
</evidence>
<feature type="transmembrane region" description="Helical" evidence="6">
    <location>
        <begin position="177"/>
        <end position="199"/>
    </location>
</feature>
<organism evidence="8 9">
    <name type="scientific">Penicillium oxalicum (strain 114-2 / CGMCC 5302)</name>
    <name type="common">Penicillium decumbens</name>
    <dbReference type="NCBI Taxonomy" id="933388"/>
    <lineage>
        <taxon>Eukaryota</taxon>
        <taxon>Fungi</taxon>
        <taxon>Dikarya</taxon>
        <taxon>Ascomycota</taxon>
        <taxon>Pezizomycotina</taxon>
        <taxon>Eurotiomycetes</taxon>
        <taxon>Eurotiomycetidae</taxon>
        <taxon>Eurotiales</taxon>
        <taxon>Aspergillaceae</taxon>
        <taxon>Penicillium</taxon>
    </lineage>
</organism>
<keyword evidence="9" id="KW-1185">Reference proteome</keyword>
<reference evidence="8 9" key="1">
    <citation type="journal article" date="2013" name="PLoS ONE">
        <title>Genomic and secretomic analyses reveal unique features of the lignocellulolytic enzyme system of Penicillium decumbens.</title>
        <authorList>
            <person name="Liu G."/>
            <person name="Zhang L."/>
            <person name="Wei X."/>
            <person name="Zou G."/>
            <person name="Qin Y."/>
            <person name="Ma L."/>
            <person name="Li J."/>
            <person name="Zheng H."/>
            <person name="Wang S."/>
            <person name="Wang C."/>
            <person name="Xun L."/>
            <person name="Zhao G.-P."/>
            <person name="Zhou Z."/>
            <person name="Qu Y."/>
        </authorList>
    </citation>
    <scope>NUCLEOTIDE SEQUENCE [LARGE SCALE GENOMIC DNA]</scope>
    <source>
        <strain evidence="9">114-2 / CGMCC 5302</strain>
    </source>
</reference>
<feature type="transmembrane region" description="Helical" evidence="6">
    <location>
        <begin position="20"/>
        <end position="40"/>
    </location>
</feature>
<feature type="transmembrane region" description="Helical" evidence="6">
    <location>
        <begin position="87"/>
        <end position="105"/>
    </location>
</feature>
<evidence type="ECO:0000256" key="6">
    <source>
        <dbReference type="SAM" id="Phobius"/>
    </source>
</evidence>
<evidence type="ECO:0000256" key="4">
    <source>
        <dbReference type="ARBA" id="ARBA00022989"/>
    </source>
</evidence>
<dbReference type="CDD" id="cd17316">
    <property type="entry name" value="MFS_SV2_like"/>
    <property type="match status" value="1"/>
</dbReference>
<dbReference type="PhylomeDB" id="S7Z4R4"/>
<proteinExistence type="predicted"/>
<dbReference type="GO" id="GO:0022857">
    <property type="term" value="F:transmembrane transporter activity"/>
    <property type="evidence" value="ECO:0007669"/>
    <property type="project" value="InterPro"/>
</dbReference>
<dbReference type="EMBL" id="KB644408">
    <property type="protein sequence ID" value="EPS25510.1"/>
    <property type="molecule type" value="Genomic_DNA"/>
</dbReference>
<evidence type="ECO:0000256" key="5">
    <source>
        <dbReference type="ARBA" id="ARBA00023136"/>
    </source>
</evidence>
<dbReference type="Gene3D" id="1.20.1250.20">
    <property type="entry name" value="MFS general substrate transporter like domains"/>
    <property type="match status" value="1"/>
</dbReference>
<dbReference type="OrthoDB" id="3936150at2759"/>
<dbReference type="InterPro" id="IPR036259">
    <property type="entry name" value="MFS_trans_sf"/>
</dbReference>
<dbReference type="PROSITE" id="PS50850">
    <property type="entry name" value="MFS"/>
    <property type="match status" value="1"/>
</dbReference>
<comment type="subcellular location">
    <subcellularLocation>
        <location evidence="1">Membrane</location>
        <topology evidence="1">Multi-pass membrane protein</topology>
    </subcellularLocation>
</comment>
<accession>S7Z4R4</accession>
<dbReference type="eggNOG" id="KOG0253">
    <property type="taxonomic scope" value="Eukaryota"/>
</dbReference>
<dbReference type="AlphaFoldDB" id="S7Z4R4"/>
<feature type="transmembrane region" description="Helical" evidence="6">
    <location>
        <begin position="141"/>
        <end position="165"/>
    </location>
</feature>
<dbReference type="Proteomes" id="UP000019376">
    <property type="component" value="Unassembled WGS sequence"/>
</dbReference>
<keyword evidence="4 6" id="KW-1133">Transmembrane helix</keyword>
<sequence length="451" mass="49705">MQLVNEAIDTIGFTPYHTKLFFLNGFGYGVDSLLLFLMSISADSVVAQYNPQFNRGTQLGFYLALLFGALFWGTTADVIGRKWAFNFSLFTSAIFSLAAGAAFNYSSWATLVAISAFGSGGNLVLDTTVFLEYLPTTKQYLLILLAGWWGVGQTVAGLIAWPLMYNSIPCTDANNMGWRYLFFTCGALVFTLSMARVAVIKFHETPKFLLCRGMDEKVVETLQDMARKYNRPSTVIYSERRNVWSELEIHVRGLFTTRAMTQSTVLVWLSWAVIGLGYALYYVYLPEYLASRNELAGETSQELVWRNYAITNLSAIPGPVLAAYLSERPCLGRKGTMCIGAFLTMIFFLGYTAVKTTTQNLSFSCAISMSINIYYATLYAYTVEILPSAHRGTGNGIAVALNRLMGAVSALIGAFTSTATSLPIYICAVLLGAVAILALFFPVESRGRHSI</sequence>
<feature type="transmembrane region" description="Helical" evidence="6">
    <location>
        <begin position="422"/>
        <end position="443"/>
    </location>
</feature>
<keyword evidence="3 6" id="KW-0812">Transmembrane</keyword>
<feature type="transmembrane region" description="Helical" evidence="6">
    <location>
        <begin position="111"/>
        <end position="134"/>
    </location>
</feature>
<gene>
    <name evidence="8" type="ORF">PDE_00443</name>
</gene>
<evidence type="ECO:0000313" key="9">
    <source>
        <dbReference type="Proteomes" id="UP000019376"/>
    </source>
</evidence>
<dbReference type="SUPFAM" id="SSF103473">
    <property type="entry name" value="MFS general substrate transporter"/>
    <property type="match status" value="1"/>
</dbReference>
<keyword evidence="2" id="KW-0813">Transport</keyword>
<dbReference type="Pfam" id="PF07690">
    <property type="entry name" value="MFS_1"/>
    <property type="match status" value="1"/>
</dbReference>
<evidence type="ECO:0000256" key="3">
    <source>
        <dbReference type="ARBA" id="ARBA00022692"/>
    </source>
</evidence>
<name>S7Z4R4_PENO1</name>
<dbReference type="PANTHER" id="PTHR23511">
    <property type="entry name" value="SYNAPTIC VESICLE GLYCOPROTEIN 2"/>
    <property type="match status" value="1"/>
</dbReference>
<feature type="transmembrane region" description="Helical" evidence="6">
    <location>
        <begin position="360"/>
        <end position="381"/>
    </location>
</feature>
<dbReference type="InterPro" id="IPR011701">
    <property type="entry name" value="MFS"/>
</dbReference>
<evidence type="ECO:0000313" key="8">
    <source>
        <dbReference type="EMBL" id="EPS25510.1"/>
    </source>
</evidence>
<feature type="transmembrane region" description="Helical" evidence="6">
    <location>
        <begin position="60"/>
        <end position="80"/>
    </location>
</feature>
<dbReference type="GO" id="GO:0016020">
    <property type="term" value="C:membrane"/>
    <property type="evidence" value="ECO:0007669"/>
    <property type="project" value="UniProtKB-SubCell"/>
</dbReference>
<feature type="transmembrane region" description="Helical" evidence="6">
    <location>
        <begin position="337"/>
        <end position="354"/>
    </location>
</feature>
<dbReference type="HOGENOM" id="CLU_001265_52_4_1"/>
<dbReference type="PANTHER" id="PTHR23511:SF4">
    <property type="entry name" value="MAJOR FACILITATOR SUPERFAMILY (MFS) PROFILE DOMAIN-CONTAINING PROTEIN"/>
    <property type="match status" value="1"/>
</dbReference>
<keyword evidence="5 6" id="KW-0472">Membrane</keyword>
<feature type="transmembrane region" description="Helical" evidence="6">
    <location>
        <begin position="265"/>
        <end position="285"/>
    </location>
</feature>